<feature type="transmembrane region" description="Helical" evidence="1">
    <location>
        <begin position="12"/>
        <end position="32"/>
    </location>
</feature>
<gene>
    <name evidence="2" type="ORF">DY000_02042429</name>
</gene>
<sequence>MGMFVYLSCDLRLIVDRGLLFVLLVYNMLYAIGRMSQLVSTTTIATTTKEKSSGCNENDVLKRAHEIFYNNHKNKFTLEHAWKELRNDQKWCDPYSAKNDGGSKKKKCDDGADSPSSQATEAKCPAGVKAAKAVVVVLCFQGFLFVSGGSVLSCSR</sequence>
<dbReference type="EMBL" id="QGKV02001507">
    <property type="protein sequence ID" value="KAF3529726.1"/>
    <property type="molecule type" value="Genomic_DNA"/>
</dbReference>
<accession>A0ABQ7BCL1</accession>
<comment type="caution">
    <text evidence="2">The sequence shown here is derived from an EMBL/GenBank/DDBJ whole genome shotgun (WGS) entry which is preliminary data.</text>
</comment>
<reference evidence="2 3" key="1">
    <citation type="journal article" date="2020" name="BMC Genomics">
        <title>Intraspecific diversification of the crop wild relative Brassica cretica Lam. using demographic model selection.</title>
        <authorList>
            <person name="Kioukis A."/>
            <person name="Michalopoulou V.A."/>
            <person name="Briers L."/>
            <person name="Pirintsos S."/>
            <person name="Studholme D.J."/>
            <person name="Pavlidis P."/>
            <person name="Sarris P.F."/>
        </authorList>
    </citation>
    <scope>NUCLEOTIDE SEQUENCE [LARGE SCALE GENOMIC DNA]</scope>
    <source>
        <strain evidence="3">cv. PFS-1207/04</strain>
    </source>
</reference>
<evidence type="ECO:0000313" key="3">
    <source>
        <dbReference type="Proteomes" id="UP000266723"/>
    </source>
</evidence>
<keyword evidence="3" id="KW-1185">Reference proteome</keyword>
<name>A0ABQ7BCL1_BRACR</name>
<proteinExistence type="predicted"/>
<feature type="transmembrane region" description="Helical" evidence="1">
    <location>
        <begin position="133"/>
        <end position="152"/>
    </location>
</feature>
<evidence type="ECO:0008006" key="4">
    <source>
        <dbReference type="Google" id="ProtNLM"/>
    </source>
</evidence>
<dbReference type="PANTHER" id="PTHR45023">
    <property type="match status" value="1"/>
</dbReference>
<keyword evidence="1" id="KW-0472">Membrane</keyword>
<evidence type="ECO:0000313" key="2">
    <source>
        <dbReference type="EMBL" id="KAF3529726.1"/>
    </source>
</evidence>
<dbReference type="Proteomes" id="UP000266723">
    <property type="component" value="Unassembled WGS sequence"/>
</dbReference>
<dbReference type="PANTHER" id="PTHR45023:SF4">
    <property type="entry name" value="GLYCINE-RICH PROTEIN-RELATED"/>
    <property type="match status" value="1"/>
</dbReference>
<evidence type="ECO:0000256" key="1">
    <source>
        <dbReference type="SAM" id="Phobius"/>
    </source>
</evidence>
<keyword evidence="1" id="KW-1133">Transmembrane helix</keyword>
<protein>
    <recommendedName>
        <fullName evidence="4">No apical meristem-associated C-terminal domain-containing protein</fullName>
    </recommendedName>
</protein>
<keyword evidence="1" id="KW-0812">Transmembrane</keyword>
<organism evidence="2 3">
    <name type="scientific">Brassica cretica</name>
    <name type="common">Mustard</name>
    <dbReference type="NCBI Taxonomy" id="69181"/>
    <lineage>
        <taxon>Eukaryota</taxon>
        <taxon>Viridiplantae</taxon>
        <taxon>Streptophyta</taxon>
        <taxon>Embryophyta</taxon>
        <taxon>Tracheophyta</taxon>
        <taxon>Spermatophyta</taxon>
        <taxon>Magnoliopsida</taxon>
        <taxon>eudicotyledons</taxon>
        <taxon>Gunneridae</taxon>
        <taxon>Pentapetalae</taxon>
        <taxon>rosids</taxon>
        <taxon>malvids</taxon>
        <taxon>Brassicales</taxon>
        <taxon>Brassicaceae</taxon>
        <taxon>Brassiceae</taxon>
        <taxon>Brassica</taxon>
    </lineage>
</organism>